<evidence type="ECO:0000313" key="2">
    <source>
        <dbReference type="Proteomes" id="UP000054018"/>
    </source>
</evidence>
<dbReference type="Proteomes" id="UP000054018">
    <property type="component" value="Unassembled WGS sequence"/>
</dbReference>
<protein>
    <submittedName>
        <fullName evidence="1">Unplaced genomic scaffold scaffold_48, whole genome shotgun sequence</fullName>
    </submittedName>
</protein>
<dbReference type="HOGENOM" id="CLU_155624_0_2_1"/>
<feature type="non-terminal residue" evidence="1">
    <location>
        <position position="1"/>
    </location>
</feature>
<organism evidence="1 2">
    <name type="scientific">Pisolithus microcarpus 441</name>
    <dbReference type="NCBI Taxonomy" id="765257"/>
    <lineage>
        <taxon>Eukaryota</taxon>
        <taxon>Fungi</taxon>
        <taxon>Dikarya</taxon>
        <taxon>Basidiomycota</taxon>
        <taxon>Agaricomycotina</taxon>
        <taxon>Agaricomycetes</taxon>
        <taxon>Agaricomycetidae</taxon>
        <taxon>Boletales</taxon>
        <taxon>Sclerodermatineae</taxon>
        <taxon>Pisolithaceae</taxon>
        <taxon>Pisolithus</taxon>
    </lineage>
</organism>
<reference evidence="1 2" key="1">
    <citation type="submission" date="2014-04" db="EMBL/GenBank/DDBJ databases">
        <authorList>
            <consortium name="DOE Joint Genome Institute"/>
            <person name="Kuo A."/>
            <person name="Kohler A."/>
            <person name="Costa M.D."/>
            <person name="Nagy L.G."/>
            <person name="Floudas D."/>
            <person name="Copeland A."/>
            <person name="Barry K.W."/>
            <person name="Cichocki N."/>
            <person name="Veneault-Fourrey C."/>
            <person name="LaButti K."/>
            <person name="Lindquist E.A."/>
            <person name="Lipzen A."/>
            <person name="Lundell T."/>
            <person name="Morin E."/>
            <person name="Murat C."/>
            <person name="Sun H."/>
            <person name="Tunlid A."/>
            <person name="Henrissat B."/>
            <person name="Grigoriev I.V."/>
            <person name="Hibbett D.S."/>
            <person name="Martin F."/>
            <person name="Nordberg H.P."/>
            <person name="Cantor M.N."/>
            <person name="Hua S.X."/>
        </authorList>
    </citation>
    <scope>NUCLEOTIDE SEQUENCE [LARGE SCALE GENOMIC DNA]</scope>
    <source>
        <strain evidence="1 2">441</strain>
    </source>
</reference>
<dbReference type="OrthoDB" id="1607513at2759"/>
<name>A0A0C9ZKU3_9AGAM</name>
<accession>A0A0C9ZKU3</accession>
<evidence type="ECO:0000313" key="1">
    <source>
        <dbReference type="EMBL" id="KIK22997.1"/>
    </source>
</evidence>
<reference evidence="2" key="2">
    <citation type="submission" date="2015-01" db="EMBL/GenBank/DDBJ databases">
        <title>Evolutionary Origins and Diversification of the Mycorrhizal Mutualists.</title>
        <authorList>
            <consortium name="DOE Joint Genome Institute"/>
            <consortium name="Mycorrhizal Genomics Consortium"/>
            <person name="Kohler A."/>
            <person name="Kuo A."/>
            <person name="Nagy L.G."/>
            <person name="Floudas D."/>
            <person name="Copeland A."/>
            <person name="Barry K.W."/>
            <person name="Cichocki N."/>
            <person name="Veneault-Fourrey C."/>
            <person name="LaButti K."/>
            <person name="Lindquist E.A."/>
            <person name="Lipzen A."/>
            <person name="Lundell T."/>
            <person name="Morin E."/>
            <person name="Murat C."/>
            <person name="Riley R."/>
            <person name="Ohm R."/>
            <person name="Sun H."/>
            <person name="Tunlid A."/>
            <person name="Henrissat B."/>
            <person name="Grigoriev I.V."/>
            <person name="Hibbett D.S."/>
            <person name="Martin F."/>
        </authorList>
    </citation>
    <scope>NUCLEOTIDE SEQUENCE [LARGE SCALE GENOMIC DNA]</scope>
    <source>
        <strain evidence="2">441</strain>
    </source>
</reference>
<gene>
    <name evidence="1" type="ORF">PISMIDRAFT_101425</name>
</gene>
<sequence>PYLGLTMHWIKKNGSGHLSLESALITFHHILGCHNGQNLANIILRLLDCVGITTNVS</sequence>
<dbReference type="EMBL" id="KN833732">
    <property type="protein sequence ID" value="KIK22997.1"/>
    <property type="molecule type" value="Genomic_DNA"/>
</dbReference>
<proteinExistence type="predicted"/>
<keyword evidence="2" id="KW-1185">Reference proteome</keyword>
<dbReference type="AlphaFoldDB" id="A0A0C9ZKU3"/>